<sequence>MRVGILSLGSRGDASTFQAGAVALGFTATAPIKKSAPTLAELKDFFAHDHEWLYLGGHFGGRELSNDAGDVTLTFHADRIELASGKESATLRRGSADLGVVPRLVLWGGCSTLGNNQLVADLGVLFGAHAMLGFRDVTGWKMVDAALGKGFLAGKKHFFTRVAADSTPAVLTDAWMQTAKLGWGGGTEEHRFAAVDDTGQRWVLRDGRVVKDKKLF</sequence>
<dbReference type="Proteomes" id="UP000224130">
    <property type="component" value="Unassembled WGS sequence"/>
</dbReference>
<protein>
    <recommendedName>
        <fullName evidence="3">CHAT domain-containing protein</fullName>
    </recommendedName>
</protein>
<reference evidence="1 2" key="1">
    <citation type="submission" date="2017-10" db="EMBL/GenBank/DDBJ databases">
        <title>Sequencing the genomes of 1000 actinobacteria strains.</title>
        <authorList>
            <person name="Klenk H.-P."/>
        </authorList>
    </citation>
    <scope>NUCLEOTIDE SEQUENCE [LARGE SCALE GENOMIC DNA]</scope>
    <source>
        <strain evidence="1 2">DSM 21863</strain>
    </source>
</reference>
<dbReference type="AlphaFoldDB" id="A0A2A9F053"/>
<gene>
    <name evidence="1" type="ORF">ATJ88_3243</name>
</gene>
<comment type="caution">
    <text evidence="1">The sequence shown here is derived from an EMBL/GenBank/DDBJ whole genome shotgun (WGS) entry which is preliminary data.</text>
</comment>
<accession>A0A2A9F053</accession>
<dbReference type="EMBL" id="PDJJ01000001">
    <property type="protein sequence ID" value="PFG44518.1"/>
    <property type="molecule type" value="Genomic_DNA"/>
</dbReference>
<evidence type="ECO:0000313" key="1">
    <source>
        <dbReference type="EMBL" id="PFG44518.1"/>
    </source>
</evidence>
<proteinExistence type="predicted"/>
<keyword evidence="2" id="KW-1185">Reference proteome</keyword>
<dbReference type="RefSeq" id="WP_170023674.1">
    <property type="nucleotide sequence ID" value="NZ_PDJJ01000001.1"/>
</dbReference>
<organism evidence="1 2">
    <name type="scientific">Isoptericola jiangsuensis</name>
    <dbReference type="NCBI Taxonomy" id="548579"/>
    <lineage>
        <taxon>Bacteria</taxon>
        <taxon>Bacillati</taxon>
        <taxon>Actinomycetota</taxon>
        <taxon>Actinomycetes</taxon>
        <taxon>Micrococcales</taxon>
        <taxon>Promicromonosporaceae</taxon>
        <taxon>Isoptericola</taxon>
    </lineage>
</organism>
<name>A0A2A9F053_9MICO</name>
<evidence type="ECO:0008006" key="3">
    <source>
        <dbReference type="Google" id="ProtNLM"/>
    </source>
</evidence>
<evidence type="ECO:0000313" key="2">
    <source>
        <dbReference type="Proteomes" id="UP000224130"/>
    </source>
</evidence>